<evidence type="ECO:0000313" key="2">
    <source>
        <dbReference type="EMBL" id="QQT99967.1"/>
    </source>
</evidence>
<proteinExistence type="predicted"/>
<gene>
    <name evidence="2" type="ORF">I6I88_17675</name>
</gene>
<dbReference type="EMBL" id="CP068108">
    <property type="protein sequence ID" value="QQT99967.1"/>
    <property type="molecule type" value="Genomic_DNA"/>
</dbReference>
<evidence type="ECO:0000313" key="3">
    <source>
        <dbReference type="Proteomes" id="UP000596202"/>
    </source>
</evidence>
<feature type="transmembrane region" description="Helical" evidence="1">
    <location>
        <begin position="12"/>
        <end position="35"/>
    </location>
</feature>
<name>A0A9Q6Z8F0_MYROD</name>
<dbReference type="RefSeq" id="WP_002988742.1">
    <property type="nucleotide sequence ID" value="NZ_CP068108.1"/>
</dbReference>
<dbReference type="OrthoDB" id="1453288at2"/>
<keyword evidence="1" id="KW-0472">Membrane</keyword>
<dbReference type="Proteomes" id="UP000596202">
    <property type="component" value="Chromosome"/>
</dbReference>
<keyword evidence="1" id="KW-0812">Transmembrane</keyword>
<protein>
    <submittedName>
        <fullName evidence="2">Uncharacterized protein</fullName>
    </submittedName>
</protein>
<reference evidence="2 3" key="1">
    <citation type="submission" date="2021-01" db="EMBL/GenBank/DDBJ databases">
        <title>FDA dAtabase for Regulatory Grade micrObial Sequences (FDA-ARGOS): Supporting development and validation of Infectious Disease Dx tests.</title>
        <authorList>
            <person name="Sproer C."/>
            <person name="Gronow S."/>
            <person name="Severitt S."/>
            <person name="Schroder I."/>
            <person name="Tallon L."/>
            <person name="Sadzewicz L."/>
            <person name="Zhao X."/>
            <person name="Boylan J."/>
            <person name="Ott S."/>
            <person name="Bowen H."/>
            <person name="Vavikolanu K."/>
            <person name="Mehta A."/>
            <person name="Aluvathingal J."/>
            <person name="Nadendla S."/>
            <person name="Lowell S."/>
            <person name="Myers T."/>
            <person name="Yan Y."/>
            <person name="Sichtig H."/>
        </authorList>
    </citation>
    <scope>NUCLEOTIDE SEQUENCE [LARGE SCALE GENOMIC DNA]</scope>
    <source>
        <strain evidence="2 3">FDAARGOS_1131</strain>
    </source>
</reference>
<evidence type="ECO:0000256" key="1">
    <source>
        <dbReference type="SAM" id="Phobius"/>
    </source>
</evidence>
<dbReference type="GeneID" id="93529517"/>
<sequence>MRTKNKDWLVEFFLIFPELPGILLLLIGLLIRYAAIKGNAWTYDTGGPGIFSNITWIKNTFGEAVAQRLNLFIAWGIILMGIALISLGVWLRIASMNSK</sequence>
<feature type="transmembrane region" description="Helical" evidence="1">
    <location>
        <begin position="72"/>
        <end position="93"/>
    </location>
</feature>
<accession>A0A9Q6Z8F0</accession>
<keyword evidence="1" id="KW-1133">Transmembrane helix</keyword>
<organism evidence="2 3">
    <name type="scientific">Myroides odoratus</name>
    <name type="common">Flavobacterium odoratum</name>
    <dbReference type="NCBI Taxonomy" id="256"/>
    <lineage>
        <taxon>Bacteria</taxon>
        <taxon>Pseudomonadati</taxon>
        <taxon>Bacteroidota</taxon>
        <taxon>Flavobacteriia</taxon>
        <taxon>Flavobacteriales</taxon>
        <taxon>Flavobacteriaceae</taxon>
        <taxon>Myroides</taxon>
    </lineage>
</organism>
<dbReference type="AlphaFoldDB" id="A0A9Q6Z8F0"/>